<dbReference type="RefSeq" id="WP_021020227.1">
    <property type="nucleotide sequence ID" value="NZ_CP018835.1"/>
</dbReference>
<evidence type="ECO:0000313" key="2">
    <source>
        <dbReference type="Proteomes" id="UP000196708"/>
    </source>
</evidence>
<accession>A0A1Z2SIE0</accession>
<sequence>MGKIIISLLFLTNLSHANEMVNEYKKLSSDFIVEYIKGSDNAKEIALKQLDVDPSDSAALLRLSISLDDKQCKNIKNYYLELGSENEIQDISRAIIQRRCHFK</sequence>
<name>A0A1Z2SIE0_VIBGA</name>
<organism evidence="1 2">
    <name type="scientific">Vibrio gazogenes</name>
    <dbReference type="NCBI Taxonomy" id="687"/>
    <lineage>
        <taxon>Bacteria</taxon>
        <taxon>Pseudomonadati</taxon>
        <taxon>Pseudomonadota</taxon>
        <taxon>Gammaproteobacteria</taxon>
        <taxon>Vibrionales</taxon>
        <taxon>Vibrionaceae</taxon>
        <taxon>Vibrio</taxon>
    </lineage>
</organism>
<dbReference type="Proteomes" id="UP000196708">
    <property type="component" value="Chromosome 1"/>
</dbReference>
<evidence type="ECO:0000313" key="1">
    <source>
        <dbReference type="EMBL" id="ASA56960.1"/>
    </source>
</evidence>
<protein>
    <submittedName>
        <fullName evidence="1">Uncharacterized protein</fullName>
    </submittedName>
</protein>
<gene>
    <name evidence="1" type="ORF">BSQ33_15485</name>
</gene>
<dbReference type="EMBL" id="CP018835">
    <property type="protein sequence ID" value="ASA56960.1"/>
    <property type="molecule type" value="Genomic_DNA"/>
</dbReference>
<dbReference type="OrthoDB" id="5918453at2"/>
<reference evidence="1 2" key="1">
    <citation type="submission" date="2016-12" db="EMBL/GenBank/DDBJ databases">
        <authorList>
            <person name="Song W.-J."/>
            <person name="Kurnit D.M."/>
        </authorList>
    </citation>
    <scope>NUCLEOTIDE SEQUENCE [LARGE SCALE GENOMIC DNA]</scope>
    <source>
        <strain evidence="1 2">ATCC 43942</strain>
    </source>
</reference>
<dbReference type="KEGG" id="vga:BSQ33_15485"/>
<dbReference type="AlphaFoldDB" id="A0A1Z2SIE0"/>
<proteinExistence type="predicted"/>